<dbReference type="GO" id="GO:0032259">
    <property type="term" value="P:methylation"/>
    <property type="evidence" value="ECO:0007669"/>
    <property type="project" value="UniProtKB-KW"/>
</dbReference>
<protein>
    <submittedName>
        <fullName evidence="3">Type 11 methyltransferase</fullName>
    </submittedName>
</protein>
<comment type="caution">
    <text evidence="3">The sequence shown here is derived from an EMBL/GenBank/DDBJ whole genome shotgun (WGS) entry which is preliminary data.</text>
</comment>
<dbReference type="SUPFAM" id="SSF53335">
    <property type="entry name" value="S-adenosyl-L-methionine-dependent methyltransferases"/>
    <property type="match status" value="1"/>
</dbReference>
<sequence>MTFSNYIMEDKDEIQRLDLKTDLHALEKQITWAGLKPGMTVADMGCGPGKTTFHLNRLVSPGGTVTGVDISQERIDYAKTRYMGTGIRYCLGDLRKPMPHLGTFDFIFLRFVLEFYRTGAAEIVANLASLLNPDGILCLADLDHNCLSHYGLPLKLENALMGVMTSLEKNTAFDPYAGRKLYAHLYDLGFEDIRVKVSPHHLIYGKIGENEAFNWRKKIETAAKNSGYDFSEFDNGYEGFRKISREFFTNPRRFTYTPIICCRGRNPR</sequence>
<dbReference type="GO" id="GO:0008168">
    <property type="term" value="F:methyltransferase activity"/>
    <property type="evidence" value="ECO:0007669"/>
    <property type="project" value="UniProtKB-KW"/>
</dbReference>
<reference evidence="3 4" key="1">
    <citation type="journal article" date="2013" name="Genome Announc.">
        <title>Draft Genome Sequence of Desulfotignum phosphitoxidans DSM 13687 Strain FiPS-3.</title>
        <authorList>
            <person name="Poehlein A."/>
            <person name="Daniel R."/>
            <person name="Simeonova D.D."/>
        </authorList>
    </citation>
    <scope>NUCLEOTIDE SEQUENCE [LARGE SCALE GENOMIC DNA]</scope>
    <source>
        <strain evidence="3 4">DSM 13687</strain>
    </source>
</reference>
<organism evidence="3 4">
    <name type="scientific">Desulfotignum phosphitoxidans DSM 13687</name>
    <dbReference type="NCBI Taxonomy" id="1286635"/>
    <lineage>
        <taxon>Bacteria</taxon>
        <taxon>Pseudomonadati</taxon>
        <taxon>Thermodesulfobacteriota</taxon>
        <taxon>Desulfobacteria</taxon>
        <taxon>Desulfobacterales</taxon>
        <taxon>Desulfobacteraceae</taxon>
        <taxon>Desulfotignum</taxon>
    </lineage>
</organism>
<feature type="domain" description="Methyltransferase" evidence="2">
    <location>
        <begin position="41"/>
        <end position="135"/>
    </location>
</feature>
<evidence type="ECO:0000256" key="1">
    <source>
        <dbReference type="ARBA" id="ARBA00022679"/>
    </source>
</evidence>
<dbReference type="RefSeq" id="WP_006963592.1">
    <property type="nucleotide sequence ID" value="NZ_APJX01000001.1"/>
</dbReference>
<dbReference type="AlphaFoldDB" id="S0G0T4"/>
<dbReference type="CDD" id="cd02440">
    <property type="entry name" value="AdoMet_MTases"/>
    <property type="match status" value="1"/>
</dbReference>
<dbReference type="OrthoDB" id="9770485at2"/>
<evidence type="ECO:0000313" key="3">
    <source>
        <dbReference type="EMBL" id="EMS80988.1"/>
    </source>
</evidence>
<dbReference type="Gene3D" id="3.40.50.150">
    <property type="entry name" value="Vaccinia Virus protein VP39"/>
    <property type="match status" value="1"/>
</dbReference>
<gene>
    <name evidence="3" type="ORF">Dpo_1c01190</name>
</gene>
<keyword evidence="1 3" id="KW-0808">Transferase</keyword>
<evidence type="ECO:0000259" key="2">
    <source>
        <dbReference type="Pfam" id="PF13649"/>
    </source>
</evidence>
<keyword evidence="4" id="KW-1185">Reference proteome</keyword>
<evidence type="ECO:0000313" key="4">
    <source>
        <dbReference type="Proteomes" id="UP000014216"/>
    </source>
</evidence>
<dbReference type="PANTHER" id="PTHR43861">
    <property type="entry name" value="TRANS-ACONITATE 2-METHYLTRANSFERASE-RELATED"/>
    <property type="match status" value="1"/>
</dbReference>
<dbReference type="Proteomes" id="UP000014216">
    <property type="component" value="Unassembled WGS sequence"/>
</dbReference>
<name>S0G0T4_9BACT</name>
<proteinExistence type="predicted"/>
<keyword evidence="3" id="KW-0489">Methyltransferase</keyword>
<dbReference type="EMBL" id="APJX01000001">
    <property type="protein sequence ID" value="EMS80988.1"/>
    <property type="molecule type" value="Genomic_DNA"/>
</dbReference>
<accession>S0G0T4</accession>
<dbReference type="InterPro" id="IPR041698">
    <property type="entry name" value="Methyltransf_25"/>
</dbReference>
<dbReference type="Pfam" id="PF13649">
    <property type="entry name" value="Methyltransf_25"/>
    <property type="match status" value="1"/>
</dbReference>
<dbReference type="InterPro" id="IPR029063">
    <property type="entry name" value="SAM-dependent_MTases_sf"/>
</dbReference>